<evidence type="ECO:0000256" key="2">
    <source>
        <dbReference type="SAM" id="Coils"/>
    </source>
</evidence>
<evidence type="ECO:0000313" key="5">
    <source>
        <dbReference type="Proteomes" id="UP000276834"/>
    </source>
</evidence>
<dbReference type="EMBL" id="QUSF01000014">
    <property type="protein sequence ID" value="RLW04092.1"/>
    <property type="molecule type" value="Genomic_DNA"/>
</dbReference>
<keyword evidence="1" id="KW-0727">SH2 domain</keyword>
<dbReference type="PANTHER" id="PTHR14388">
    <property type="entry name" value="T CELL-SPECIFIC ADAPTER PROTEIN TSAD"/>
    <property type="match status" value="1"/>
</dbReference>
<evidence type="ECO:0000313" key="4">
    <source>
        <dbReference type="EMBL" id="RLW04092.1"/>
    </source>
</evidence>
<feature type="coiled-coil region" evidence="2">
    <location>
        <begin position="165"/>
        <end position="205"/>
    </location>
</feature>
<comment type="caution">
    <text evidence="4">The sequence shown here is derived from an EMBL/GenBank/DDBJ whole genome shotgun (WGS) entry which is preliminary data.</text>
</comment>
<sequence length="365" mass="43535">MLQQILRDMYIDPELLAELNEEQKQILFYKMREEQLRRWREREEKARMEEAVLRKTARRNQSLLLQDLRQRLHFGVLSVAVAGNGKRVQWLRGKDGEVWVWVMGEAPGDKPYEQISEELIAERARQQAQKEAEELWRQKEAEITKKFRDAMAQEKARIVAEKWKIEMEDRKAAKLEEEKIQEELKKREEEERQKGEELIRQQEEIRAKELYLSLKQAQQHSQHSDDDQEWEEQLRRSKAADEERSHKARRARDEYRRQSLRAIQKGRVAGLSHLFQGTNLSSDQESKPNNNSASPLLSPAASSSIWERPSRPLSRDVIIRWFKEEQIPRRAGFERNTNRIAQWFHGQTSYLEKWNAMTYKSEQST</sequence>
<reference evidence="4 5" key="1">
    <citation type="journal article" date="2018" name="Proc. R. Soc. B">
        <title>A non-coding region near Follistatin controls head colour polymorphism in the Gouldian finch.</title>
        <authorList>
            <person name="Toomey M.B."/>
            <person name="Marques C.I."/>
            <person name="Andrade P."/>
            <person name="Araujo P.M."/>
            <person name="Sabatino S."/>
            <person name="Gazda M.A."/>
            <person name="Afonso S."/>
            <person name="Lopes R.J."/>
            <person name="Corbo J.C."/>
            <person name="Carneiro M."/>
        </authorList>
    </citation>
    <scope>NUCLEOTIDE SEQUENCE [LARGE SCALE GENOMIC DNA]</scope>
    <source>
        <strain evidence="4">Red01</strain>
        <tissue evidence="4">Muscle</tissue>
    </source>
</reference>
<dbReference type="Proteomes" id="UP000276834">
    <property type="component" value="Unassembled WGS sequence"/>
</dbReference>
<dbReference type="AlphaFoldDB" id="A0A3L8SLS9"/>
<proteinExistence type="predicted"/>
<gene>
    <name evidence="4" type="ORF">DV515_00006114</name>
</gene>
<evidence type="ECO:0008006" key="6">
    <source>
        <dbReference type="Google" id="ProtNLM"/>
    </source>
</evidence>
<accession>A0A3L8SLS9</accession>
<dbReference type="PANTHER" id="PTHR14388:SF7">
    <property type="entry name" value="SH2 DOMAIN-CONTAINING PROTEIN 4B"/>
    <property type="match status" value="1"/>
</dbReference>
<keyword evidence="2" id="KW-0175">Coiled coil</keyword>
<dbReference type="STRING" id="44316.ENSEGOP00005019037"/>
<protein>
    <recommendedName>
        <fullName evidence="6">SH2 domain-containing protein</fullName>
    </recommendedName>
</protein>
<organism evidence="4 5">
    <name type="scientific">Chloebia gouldiae</name>
    <name type="common">Gouldian finch</name>
    <name type="synonym">Erythrura gouldiae</name>
    <dbReference type="NCBI Taxonomy" id="44316"/>
    <lineage>
        <taxon>Eukaryota</taxon>
        <taxon>Metazoa</taxon>
        <taxon>Chordata</taxon>
        <taxon>Craniata</taxon>
        <taxon>Vertebrata</taxon>
        <taxon>Euteleostomi</taxon>
        <taxon>Archelosauria</taxon>
        <taxon>Archosauria</taxon>
        <taxon>Dinosauria</taxon>
        <taxon>Saurischia</taxon>
        <taxon>Theropoda</taxon>
        <taxon>Coelurosauria</taxon>
        <taxon>Aves</taxon>
        <taxon>Neognathae</taxon>
        <taxon>Neoaves</taxon>
        <taxon>Telluraves</taxon>
        <taxon>Australaves</taxon>
        <taxon>Passeriformes</taxon>
        <taxon>Passeroidea</taxon>
        <taxon>Passeridae</taxon>
        <taxon>Chloebia</taxon>
    </lineage>
</organism>
<dbReference type="OrthoDB" id="10003345at2759"/>
<feature type="region of interest" description="Disordered" evidence="3">
    <location>
        <begin position="216"/>
        <end position="257"/>
    </location>
</feature>
<name>A0A3L8SLS9_CHLGU</name>
<keyword evidence="5" id="KW-1185">Reference proteome</keyword>
<dbReference type="GO" id="GO:0005737">
    <property type="term" value="C:cytoplasm"/>
    <property type="evidence" value="ECO:0007669"/>
    <property type="project" value="TreeGrafter"/>
</dbReference>
<evidence type="ECO:0000256" key="1">
    <source>
        <dbReference type="ARBA" id="ARBA00022999"/>
    </source>
</evidence>
<feature type="compositionally biased region" description="Basic and acidic residues" evidence="3">
    <location>
        <begin position="232"/>
        <end position="257"/>
    </location>
</feature>
<evidence type="ECO:0000256" key="3">
    <source>
        <dbReference type="SAM" id="MobiDB-lite"/>
    </source>
</evidence>
<feature type="compositionally biased region" description="Low complexity" evidence="3">
    <location>
        <begin position="288"/>
        <end position="304"/>
    </location>
</feature>
<feature type="region of interest" description="Disordered" evidence="3">
    <location>
        <begin position="278"/>
        <end position="305"/>
    </location>
</feature>